<reference evidence="1" key="1">
    <citation type="submission" date="2021-02" db="EMBL/GenBank/DDBJ databases">
        <authorList>
            <person name="Nowell W R."/>
        </authorList>
    </citation>
    <scope>NUCLEOTIDE SEQUENCE</scope>
    <source>
        <strain evidence="1">Ploen Becks lab</strain>
    </source>
</reference>
<proteinExistence type="predicted"/>
<name>A0A813MB96_9BILA</name>
<keyword evidence="2" id="KW-1185">Reference proteome</keyword>
<dbReference type="AlphaFoldDB" id="A0A813MB96"/>
<organism evidence="1 2">
    <name type="scientific">Brachionus calyciflorus</name>
    <dbReference type="NCBI Taxonomy" id="104777"/>
    <lineage>
        <taxon>Eukaryota</taxon>
        <taxon>Metazoa</taxon>
        <taxon>Spiralia</taxon>
        <taxon>Gnathifera</taxon>
        <taxon>Rotifera</taxon>
        <taxon>Eurotatoria</taxon>
        <taxon>Monogononta</taxon>
        <taxon>Pseudotrocha</taxon>
        <taxon>Ploima</taxon>
        <taxon>Brachionidae</taxon>
        <taxon>Brachionus</taxon>
    </lineage>
</organism>
<gene>
    <name evidence="1" type="ORF">OXX778_LOCUS2105</name>
</gene>
<dbReference type="Proteomes" id="UP000663879">
    <property type="component" value="Unassembled WGS sequence"/>
</dbReference>
<sequence length="520" mass="60568">MKILIQYLDDVEKIERILLSCYGENGKSALIQASEETNTTNSYTLTNDGTTILNIIQIKNNHLYYLINKTVQEFSIKNHDNTKSMFIYLVTSLKLLLKPAANNSNLNLIESFKSSLRNLNLPQIFDEISAEFVKSNENILVITDKAHLLQSLNSISVFYNLETFNLNLSKISIKLIKELISSYLEQTSSDDLSSLEENLRQILIDLPEILEHWDRSDLEESKILNNQFLIDRKFSIRTKKIEKKYFKAILMLKQEVIDAEIEVKSNLSSILGKTLEHNQLLIFSNEFIEDLKTNEIDLIIAEGYVSDFKKSQLKLIDCSLIDCVMKEKILFLAQKLRKDPVCFKKDNKISQEKNVIIIEFYEILNENLIAFKPKSKLFLSSVLFCSPLKINFVNFKIYILKCVKSLVNLVSNNNTKCILIKNYCFEINLLNCLSKCDKIDFVSKYFLKSLFENLIIKFQKFKNIKDIHNFEPENVRKYEILSNKFECLFNCLSFLKILFKIDSICFVKSIKLKEIKNDDF</sequence>
<dbReference type="EMBL" id="CAJNOC010000155">
    <property type="protein sequence ID" value="CAF0720366.1"/>
    <property type="molecule type" value="Genomic_DNA"/>
</dbReference>
<accession>A0A813MB96</accession>
<evidence type="ECO:0000313" key="1">
    <source>
        <dbReference type="EMBL" id="CAF0720366.1"/>
    </source>
</evidence>
<dbReference type="InterPro" id="IPR027413">
    <property type="entry name" value="GROEL-like_equatorial_sf"/>
</dbReference>
<dbReference type="SUPFAM" id="SSF48592">
    <property type="entry name" value="GroEL equatorial domain-like"/>
    <property type="match status" value="1"/>
</dbReference>
<dbReference type="Gene3D" id="1.10.560.10">
    <property type="entry name" value="GroEL-like equatorial domain"/>
    <property type="match status" value="1"/>
</dbReference>
<comment type="caution">
    <text evidence="1">The sequence shown here is derived from an EMBL/GenBank/DDBJ whole genome shotgun (WGS) entry which is preliminary data.</text>
</comment>
<evidence type="ECO:0000313" key="2">
    <source>
        <dbReference type="Proteomes" id="UP000663879"/>
    </source>
</evidence>
<dbReference type="OrthoDB" id="10553679at2759"/>
<protein>
    <submittedName>
        <fullName evidence="1">Uncharacterized protein</fullName>
    </submittedName>
</protein>